<dbReference type="InterPro" id="IPR003210">
    <property type="entry name" value="Signal_recog_particle_SRP14"/>
</dbReference>
<evidence type="ECO:0000256" key="1">
    <source>
        <dbReference type="ARBA" id="ARBA00004496"/>
    </source>
</evidence>
<dbReference type="SUPFAM" id="SSF54762">
    <property type="entry name" value="Signal recognition particle alu RNA binding heterodimer, SRP9/14"/>
    <property type="match status" value="1"/>
</dbReference>
<dbReference type="Pfam" id="PF02290">
    <property type="entry name" value="SRP14"/>
    <property type="match status" value="1"/>
</dbReference>
<name>A0A9P6WM36_9ASCO</name>
<dbReference type="PANTHER" id="PTHR12013">
    <property type="entry name" value="SIGNAL RECOGNITION PARTICLE 14 KD PROTEIN"/>
    <property type="match status" value="1"/>
</dbReference>
<keyword evidence="6 7" id="KW-0687">Ribonucleoprotein</keyword>
<dbReference type="GO" id="GO:0006614">
    <property type="term" value="P:SRP-dependent cotranslational protein targeting to membrane"/>
    <property type="evidence" value="ECO:0007669"/>
    <property type="project" value="UniProtKB-UniRule"/>
</dbReference>
<dbReference type="GO" id="GO:0030942">
    <property type="term" value="F:endoplasmic reticulum signal peptide binding"/>
    <property type="evidence" value="ECO:0007669"/>
    <property type="project" value="UniProtKB-UniRule"/>
</dbReference>
<dbReference type="GO" id="GO:0005786">
    <property type="term" value="C:signal recognition particle, endoplasmic reticulum targeting"/>
    <property type="evidence" value="ECO:0007669"/>
    <property type="project" value="UniProtKB-UniRule"/>
</dbReference>
<evidence type="ECO:0000256" key="4">
    <source>
        <dbReference type="ARBA" id="ARBA00022884"/>
    </source>
</evidence>
<comment type="subcellular location">
    <subcellularLocation>
        <location evidence="1 7">Cytoplasm</location>
    </subcellularLocation>
</comment>
<comment type="subunit">
    <text evidence="7">Component of a fungal signal recognition particle (SRP) complex that consists of a 7SL RNA molecule (scR1) and at least six protein subunits: SRP72, SRP68, SRP54, SEC65, SRP21 and SRP14.</text>
</comment>
<evidence type="ECO:0000256" key="3">
    <source>
        <dbReference type="ARBA" id="ARBA00022490"/>
    </source>
</evidence>
<evidence type="ECO:0000256" key="2">
    <source>
        <dbReference type="ARBA" id="ARBA00010349"/>
    </source>
</evidence>
<gene>
    <name evidence="8" type="ORF">C6P40_005050</name>
</gene>
<dbReference type="InterPro" id="IPR009018">
    <property type="entry name" value="Signal_recog_particle_SRP9/14"/>
</dbReference>
<keyword evidence="5 7" id="KW-0733">Signal recognition particle</keyword>
<sequence>MTRLDNKENNGKSSIYLTQKRLSYNLDDEINGTEEFSDLSNNVKPILHETKLNNPKKYSILIRITDGNKDKNLKIKLSTIVEPEKLDSFWNEYTNILKTGFIGLKKKSKSKKKSKKISKKA</sequence>
<keyword evidence="9" id="KW-1185">Reference proteome</keyword>
<dbReference type="GO" id="GO:0008312">
    <property type="term" value="F:7S RNA binding"/>
    <property type="evidence" value="ECO:0007669"/>
    <property type="project" value="UniProtKB-UniRule"/>
</dbReference>
<reference evidence="8" key="1">
    <citation type="submission" date="2020-11" db="EMBL/GenBank/DDBJ databases">
        <title>Kefir isolates.</title>
        <authorList>
            <person name="Marcisauskas S."/>
            <person name="Kim Y."/>
            <person name="Blasche S."/>
        </authorList>
    </citation>
    <scope>NUCLEOTIDE SEQUENCE</scope>
    <source>
        <strain evidence="8">Olga-1</strain>
    </source>
</reference>
<organism evidence="8 9">
    <name type="scientific">Pichia californica</name>
    <dbReference type="NCBI Taxonomy" id="460514"/>
    <lineage>
        <taxon>Eukaryota</taxon>
        <taxon>Fungi</taxon>
        <taxon>Dikarya</taxon>
        <taxon>Ascomycota</taxon>
        <taxon>Saccharomycotina</taxon>
        <taxon>Pichiomycetes</taxon>
        <taxon>Pichiales</taxon>
        <taxon>Pichiaceae</taxon>
        <taxon>Pichia</taxon>
    </lineage>
</organism>
<evidence type="ECO:0000256" key="6">
    <source>
        <dbReference type="ARBA" id="ARBA00023274"/>
    </source>
</evidence>
<comment type="function">
    <text evidence="7">Component of the signal recognition particle (SRP) complex, a ribonucleoprotein complex that mediates the cotranslational targeting of secretory and membrane proteins to the endoplasmic reticulum (ER).</text>
</comment>
<dbReference type="EMBL" id="PUHW01000080">
    <property type="protein sequence ID" value="KAG0689441.1"/>
    <property type="molecule type" value="Genomic_DNA"/>
</dbReference>
<comment type="caution">
    <text evidence="8">The sequence shown here is derived from an EMBL/GenBank/DDBJ whole genome shotgun (WGS) entry which is preliminary data.</text>
</comment>
<comment type="similarity">
    <text evidence="2 7">Belongs to the SRP14 family.</text>
</comment>
<dbReference type="Gene3D" id="3.30.720.10">
    <property type="entry name" value="Signal recognition particle alu RNA binding heterodimer, srp9/1"/>
    <property type="match status" value="1"/>
</dbReference>
<evidence type="ECO:0000313" key="9">
    <source>
        <dbReference type="Proteomes" id="UP000697127"/>
    </source>
</evidence>
<dbReference type="Proteomes" id="UP000697127">
    <property type="component" value="Unassembled WGS sequence"/>
</dbReference>
<evidence type="ECO:0000256" key="5">
    <source>
        <dbReference type="ARBA" id="ARBA00023135"/>
    </source>
</evidence>
<keyword evidence="4 7" id="KW-0694">RNA-binding</keyword>
<protein>
    <recommendedName>
        <fullName evidence="7">Signal recognition particle subunit SRP14</fullName>
    </recommendedName>
    <alternativeName>
        <fullName evidence="7">Signal recognition particle 14 kDa protein</fullName>
    </alternativeName>
</protein>
<evidence type="ECO:0000256" key="7">
    <source>
        <dbReference type="RuleBase" id="RU368100"/>
    </source>
</evidence>
<accession>A0A9P6WM36</accession>
<proteinExistence type="inferred from homology"/>
<evidence type="ECO:0000313" key="8">
    <source>
        <dbReference type="EMBL" id="KAG0689441.1"/>
    </source>
</evidence>
<keyword evidence="3 7" id="KW-0963">Cytoplasm</keyword>
<dbReference type="AlphaFoldDB" id="A0A9P6WM36"/>